<dbReference type="Gene3D" id="3.40.50.850">
    <property type="entry name" value="Isochorismatase-like"/>
    <property type="match status" value="1"/>
</dbReference>
<gene>
    <name evidence="3" type="ORF">HMPREF1991_00920</name>
</gene>
<dbReference type="PANTHER" id="PTHR11080:SF2">
    <property type="entry name" value="LD05707P"/>
    <property type="match status" value="1"/>
</dbReference>
<keyword evidence="2" id="KW-0378">Hydrolase</keyword>
<keyword evidence="4" id="KW-1185">Reference proteome</keyword>
<evidence type="ECO:0000256" key="1">
    <source>
        <dbReference type="ARBA" id="ARBA00006336"/>
    </source>
</evidence>
<dbReference type="AlphaFoldDB" id="A0A069QJF6"/>
<dbReference type="InterPro" id="IPR052347">
    <property type="entry name" value="Isochorismatase_Nicotinamidase"/>
</dbReference>
<comment type="caution">
    <text evidence="3">The sequence shown here is derived from an EMBL/GenBank/DDBJ whole genome shotgun (WGS) entry which is preliminary data.</text>
</comment>
<dbReference type="PATRIC" id="fig|1122985.7.peg.952"/>
<comment type="similarity">
    <text evidence="1">Belongs to the isochorismatase family.</text>
</comment>
<organism evidence="3 4">
    <name type="scientific">Hoylesella loescheii DSM 19665 = JCM 12249 = ATCC 15930</name>
    <dbReference type="NCBI Taxonomy" id="1122985"/>
    <lineage>
        <taxon>Bacteria</taxon>
        <taxon>Pseudomonadati</taxon>
        <taxon>Bacteroidota</taxon>
        <taxon>Bacteroidia</taxon>
        <taxon>Bacteroidales</taxon>
        <taxon>Prevotellaceae</taxon>
        <taxon>Hoylesella</taxon>
    </lineage>
</organism>
<evidence type="ECO:0000313" key="3">
    <source>
        <dbReference type="EMBL" id="KDR52965.1"/>
    </source>
</evidence>
<dbReference type="SUPFAM" id="SSF52499">
    <property type="entry name" value="Isochorismatase-like hydrolases"/>
    <property type="match status" value="1"/>
</dbReference>
<dbReference type="EMBL" id="JNGW01000035">
    <property type="protein sequence ID" value="KDR52965.1"/>
    <property type="molecule type" value="Genomic_DNA"/>
</dbReference>
<dbReference type="RefSeq" id="WP_018966207.1">
    <property type="nucleotide sequence ID" value="NZ_KB899210.1"/>
</dbReference>
<dbReference type="InterPro" id="IPR036380">
    <property type="entry name" value="Isochorismatase-like_sf"/>
</dbReference>
<proteinExistence type="inferred from homology"/>
<evidence type="ECO:0000313" key="4">
    <source>
        <dbReference type="Proteomes" id="UP000027442"/>
    </source>
</evidence>
<accession>A0A069QJF6</accession>
<protein>
    <recommendedName>
        <fullName evidence="5">Isochorismatase family protein</fullName>
    </recommendedName>
</protein>
<name>A0A069QJF6_HOYLO</name>
<dbReference type="HOGENOM" id="CLU_067099_0_0_10"/>
<evidence type="ECO:0008006" key="5">
    <source>
        <dbReference type="Google" id="ProtNLM"/>
    </source>
</evidence>
<reference evidence="3 4" key="1">
    <citation type="submission" date="2013-08" db="EMBL/GenBank/DDBJ databases">
        <authorList>
            <person name="Weinstock G."/>
            <person name="Sodergren E."/>
            <person name="Wylie T."/>
            <person name="Fulton L."/>
            <person name="Fulton R."/>
            <person name="Fronick C."/>
            <person name="O'Laughlin M."/>
            <person name="Godfrey J."/>
            <person name="Miner T."/>
            <person name="Herter B."/>
            <person name="Appelbaum E."/>
            <person name="Cordes M."/>
            <person name="Lek S."/>
            <person name="Wollam A."/>
            <person name="Pepin K.H."/>
            <person name="Palsikar V.B."/>
            <person name="Mitreva M."/>
            <person name="Wilson R.K."/>
        </authorList>
    </citation>
    <scope>NUCLEOTIDE SEQUENCE [LARGE SCALE GENOMIC DNA]</scope>
    <source>
        <strain evidence="3 4">ATCC 15930</strain>
    </source>
</reference>
<sequence>MLLIIDPNNDFADSRGSLYVPHADKSIEAIAQYIAENDPEAIAISLDTHRRYHVGHCAYWQGEGVKPFANVHAEDVERGVITPTFAPKEQVLNYLRAMESQGKAHTLWPEHCLVGSWGWALPDVLVQAISAWDNLHHGQRPLHVYQKGEYADAEMFSIFSYVSEPTPNEHGKQVLDQLAQYDEVVVCGFAKDYCVAESVKDLRNDPRFEGKLRFFDAGMAAINPQSANLAVYEDCINTFGAKRV</sequence>
<dbReference type="eggNOG" id="COG1335">
    <property type="taxonomic scope" value="Bacteria"/>
</dbReference>
<dbReference type="PANTHER" id="PTHR11080">
    <property type="entry name" value="PYRAZINAMIDASE/NICOTINAMIDASE"/>
    <property type="match status" value="1"/>
</dbReference>
<evidence type="ECO:0000256" key="2">
    <source>
        <dbReference type="ARBA" id="ARBA00022801"/>
    </source>
</evidence>
<dbReference type="Proteomes" id="UP000027442">
    <property type="component" value="Unassembled WGS sequence"/>
</dbReference>
<dbReference type="GO" id="GO:0016787">
    <property type="term" value="F:hydrolase activity"/>
    <property type="evidence" value="ECO:0007669"/>
    <property type="project" value="UniProtKB-KW"/>
</dbReference>